<evidence type="ECO:0000256" key="1">
    <source>
        <dbReference type="ARBA" id="ARBA00001917"/>
    </source>
</evidence>
<dbReference type="PANTHER" id="PTHR33798:SF5">
    <property type="entry name" value="FLAVIN REDUCTASE LIKE DOMAIN-CONTAINING PROTEIN"/>
    <property type="match status" value="1"/>
</dbReference>
<comment type="similarity">
    <text evidence="4">Belongs to the flavoredoxin family.</text>
</comment>
<evidence type="ECO:0000256" key="4">
    <source>
        <dbReference type="ARBA" id="ARBA00038054"/>
    </source>
</evidence>
<keyword evidence="3" id="KW-0288">FMN</keyword>
<comment type="cofactor">
    <cofactor evidence="1">
        <name>FMN</name>
        <dbReference type="ChEBI" id="CHEBI:58210"/>
    </cofactor>
</comment>
<organism evidence="6 7">
    <name type="scientific">Bacillus thermozeamaize</name>
    <dbReference type="NCBI Taxonomy" id="230954"/>
    <lineage>
        <taxon>Bacteria</taxon>
        <taxon>Bacillati</taxon>
        <taxon>Bacillota</taxon>
        <taxon>Bacilli</taxon>
        <taxon>Bacillales</taxon>
        <taxon>Bacillaceae</taxon>
        <taxon>Bacillus</taxon>
    </lineage>
</organism>
<dbReference type="Proteomes" id="UP000196475">
    <property type="component" value="Unassembled WGS sequence"/>
</dbReference>
<evidence type="ECO:0000256" key="2">
    <source>
        <dbReference type="ARBA" id="ARBA00022630"/>
    </source>
</evidence>
<keyword evidence="2" id="KW-0285">Flavoprotein</keyword>
<evidence type="ECO:0000256" key="3">
    <source>
        <dbReference type="ARBA" id="ARBA00022643"/>
    </source>
</evidence>
<proteinExistence type="inferred from homology"/>
<evidence type="ECO:0000313" key="7">
    <source>
        <dbReference type="Proteomes" id="UP000196475"/>
    </source>
</evidence>
<protein>
    <recommendedName>
        <fullName evidence="5">Flavin reductase like domain-containing protein</fullName>
    </recommendedName>
</protein>
<sequence length="206" mass="23424">MEIDIQSMAKRDRYLLMTNMIVPRPIAWVTSMGADGTLNAAPFSFFNVMSATPPVLGISVGDWKDTVRNITETREYVVNIVPEKMAEAMNITAIEFPPGESELPHAGLTTFPSRKIRVPGIAQSPIHIECRYRDMIKLAADGEENYWVMGDVVHVHIDDAVWENGRIRYDILKPLGRLGGSWYTRIGEETLLQMQRIRYADWKEGR</sequence>
<gene>
    <name evidence="6" type="ORF">BAA01_06145</name>
</gene>
<dbReference type="EMBL" id="LZRT01000121">
    <property type="protein sequence ID" value="OUM84730.1"/>
    <property type="molecule type" value="Genomic_DNA"/>
</dbReference>
<feature type="domain" description="Flavin reductase like" evidence="5">
    <location>
        <begin position="20"/>
        <end position="169"/>
    </location>
</feature>
<dbReference type="AlphaFoldDB" id="A0A1Y3PBM3"/>
<comment type="caution">
    <text evidence="6">The sequence shown here is derived from an EMBL/GenBank/DDBJ whole genome shotgun (WGS) entry which is preliminary data.</text>
</comment>
<dbReference type="InterPro" id="IPR002563">
    <property type="entry name" value="Flavin_Rdtase-like_dom"/>
</dbReference>
<dbReference type="Gene3D" id="2.30.110.10">
    <property type="entry name" value="Electron Transport, Fmn-binding Protein, Chain A"/>
    <property type="match status" value="1"/>
</dbReference>
<accession>A0A1Y3PBM3</accession>
<evidence type="ECO:0000313" key="6">
    <source>
        <dbReference type="EMBL" id="OUM84730.1"/>
    </source>
</evidence>
<dbReference type="Pfam" id="PF01613">
    <property type="entry name" value="Flavin_Reduct"/>
    <property type="match status" value="1"/>
</dbReference>
<dbReference type="SMART" id="SM00903">
    <property type="entry name" value="Flavin_Reduct"/>
    <property type="match status" value="1"/>
</dbReference>
<dbReference type="GO" id="GO:0010181">
    <property type="term" value="F:FMN binding"/>
    <property type="evidence" value="ECO:0007669"/>
    <property type="project" value="InterPro"/>
</dbReference>
<name>A0A1Y3PBM3_9BACI</name>
<dbReference type="SUPFAM" id="SSF50475">
    <property type="entry name" value="FMN-binding split barrel"/>
    <property type="match status" value="1"/>
</dbReference>
<reference evidence="7" key="1">
    <citation type="submission" date="2016-06" db="EMBL/GenBank/DDBJ databases">
        <authorList>
            <person name="Nascimento L."/>
            <person name="Pereira R.V."/>
            <person name="Martins L.F."/>
            <person name="Quaggio R.B."/>
            <person name="Silva A.M."/>
            <person name="Setubal J.C."/>
        </authorList>
    </citation>
    <scope>NUCLEOTIDE SEQUENCE [LARGE SCALE GENOMIC DNA]</scope>
</reference>
<dbReference type="GO" id="GO:0016646">
    <property type="term" value="F:oxidoreductase activity, acting on the CH-NH group of donors, NAD or NADP as acceptor"/>
    <property type="evidence" value="ECO:0007669"/>
    <property type="project" value="UniProtKB-ARBA"/>
</dbReference>
<dbReference type="PANTHER" id="PTHR33798">
    <property type="entry name" value="FLAVOPROTEIN OXYGENASE"/>
    <property type="match status" value="1"/>
</dbReference>
<evidence type="ECO:0000259" key="5">
    <source>
        <dbReference type="SMART" id="SM00903"/>
    </source>
</evidence>
<dbReference type="InterPro" id="IPR012349">
    <property type="entry name" value="Split_barrel_FMN-bd"/>
</dbReference>